<proteinExistence type="predicted"/>
<name>A0A4D6NCF9_VIGUN</name>
<sequence>MPKPVEQHYGYNTLRLTSVCDRTSKGVPAPRGAWRQGVLCQAIDLKIVHLDRAWRLVTRLFRQAVCTGFVWGYEQGRTTNGEVRRAGLRAGRFIEAGPRAAIGGGAVIGTGAVVITGGVGVVDDG</sequence>
<protein>
    <submittedName>
        <fullName evidence="1">Uncharacterized protein</fullName>
    </submittedName>
</protein>
<evidence type="ECO:0000313" key="1">
    <source>
        <dbReference type="EMBL" id="QCE10219.1"/>
    </source>
</evidence>
<reference evidence="1 2" key="1">
    <citation type="submission" date="2019-04" db="EMBL/GenBank/DDBJ databases">
        <title>An improved genome assembly and genetic linkage map for asparagus bean, Vigna unguiculata ssp. sesquipedialis.</title>
        <authorList>
            <person name="Xia Q."/>
            <person name="Zhang R."/>
            <person name="Dong Y."/>
        </authorList>
    </citation>
    <scope>NUCLEOTIDE SEQUENCE [LARGE SCALE GENOMIC DNA]</scope>
    <source>
        <tissue evidence="1">Leaf</tissue>
    </source>
</reference>
<gene>
    <name evidence="1" type="ORF">DEO72_LG10g1446</name>
</gene>
<dbReference type="AlphaFoldDB" id="A0A4D6NCF9"/>
<keyword evidence="2" id="KW-1185">Reference proteome</keyword>
<accession>A0A4D6NCF9</accession>
<evidence type="ECO:0000313" key="2">
    <source>
        <dbReference type="Proteomes" id="UP000501690"/>
    </source>
</evidence>
<organism evidence="1 2">
    <name type="scientific">Vigna unguiculata</name>
    <name type="common">Cowpea</name>
    <dbReference type="NCBI Taxonomy" id="3917"/>
    <lineage>
        <taxon>Eukaryota</taxon>
        <taxon>Viridiplantae</taxon>
        <taxon>Streptophyta</taxon>
        <taxon>Embryophyta</taxon>
        <taxon>Tracheophyta</taxon>
        <taxon>Spermatophyta</taxon>
        <taxon>Magnoliopsida</taxon>
        <taxon>eudicotyledons</taxon>
        <taxon>Gunneridae</taxon>
        <taxon>Pentapetalae</taxon>
        <taxon>rosids</taxon>
        <taxon>fabids</taxon>
        <taxon>Fabales</taxon>
        <taxon>Fabaceae</taxon>
        <taxon>Papilionoideae</taxon>
        <taxon>50 kb inversion clade</taxon>
        <taxon>NPAAA clade</taxon>
        <taxon>indigoferoid/millettioid clade</taxon>
        <taxon>Phaseoleae</taxon>
        <taxon>Vigna</taxon>
    </lineage>
</organism>
<dbReference type="EMBL" id="CP039354">
    <property type="protein sequence ID" value="QCE10219.1"/>
    <property type="molecule type" value="Genomic_DNA"/>
</dbReference>
<dbReference type="Proteomes" id="UP000501690">
    <property type="component" value="Linkage Group LG10"/>
</dbReference>